<dbReference type="EMBL" id="MABE01000267">
    <property type="protein sequence ID" value="OUS40705.1"/>
    <property type="molecule type" value="Genomic_DNA"/>
</dbReference>
<sequence length="320" mass="35628">MKNSVDQGLVAQILAVISASFFLQVATAAELYRYQDANGQWVFGDKKSLSNHSKGIKPAVEKIIINDSRKKKDKPELVYIKEKEIAEDHATTWQLTNPLPVPIQHWLSVKGEKRFFTSVLAQPLADISISPKDYQLSDSIKVEHFYLLGEPIKRPQRSVIPPPYSKNKRFLISQGFNGQFTHTGQGNRYALDIAMPVGEKVLAVKAGVIADARDDFSIGGAANYFLDKANHVTVMHDDGSYAIYAHILYGSLDVEIGQRVDVGQVLARIGSTGYSTGPHLHFVMRYNSGKGVYSMPFKFMTEQGAKTPKQGTYYRGVDKK</sequence>
<dbReference type="GO" id="GO:0004222">
    <property type="term" value="F:metalloendopeptidase activity"/>
    <property type="evidence" value="ECO:0007669"/>
    <property type="project" value="TreeGrafter"/>
</dbReference>
<dbReference type="Gene3D" id="2.70.70.10">
    <property type="entry name" value="Glucose Permease (Domain IIA)"/>
    <property type="match status" value="1"/>
</dbReference>
<comment type="caution">
    <text evidence="3">The sequence shown here is derived from an EMBL/GenBank/DDBJ whole genome shotgun (WGS) entry which is preliminary data.</text>
</comment>
<feature type="domain" description="DUF4124" evidence="2">
    <location>
        <begin position="22"/>
        <end position="52"/>
    </location>
</feature>
<feature type="domain" description="M23ase beta-sheet core" evidence="1">
    <location>
        <begin position="189"/>
        <end position="288"/>
    </location>
</feature>
<accession>A0A1Y5I0W2</accession>
<dbReference type="Pfam" id="PF01551">
    <property type="entry name" value="Peptidase_M23"/>
    <property type="match status" value="1"/>
</dbReference>
<dbReference type="InterPro" id="IPR016047">
    <property type="entry name" value="M23ase_b-sheet_dom"/>
</dbReference>
<evidence type="ECO:0000259" key="2">
    <source>
        <dbReference type="Pfam" id="PF13511"/>
    </source>
</evidence>
<name>A0A1Y5I0W2_OLEAN</name>
<dbReference type="PANTHER" id="PTHR21666:SF270">
    <property type="entry name" value="MUREIN HYDROLASE ACTIVATOR ENVC"/>
    <property type="match status" value="1"/>
</dbReference>
<proteinExistence type="predicted"/>
<dbReference type="InterPro" id="IPR050570">
    <property type="entry name" value="Cell_wall_metabolism_enzyme"/>
</dbReference>
<gene>
    <name evidence="3" type="ORF">A9R00_04620</name>
</gene>
<evidence type="ECO:0000259" key="1">
    <source>
        <dbReference type="Pfam" id="PF01551"/>
    </source>
</evidence>
<dbReference type="PANTHER" id="PTHR21666">
    <property type="entry name" value="PEPTIDASE-RELATED"/>
    <property type="match status" value="1"/>
</dbReference>
<dbReference type="CDD" id="cd12797">
    <property type="entry name" value="M23_peptidase"/>
    <property type="match status" value="1"/>
</dbReference>
<dbReference type="InterPro" id="IPR011055">
    <property type="entry name" value="Dup_hybrid_motif"/>
</dbReference>
<dbReference type="SUPFAM" id="SSF51261">
    <property type="entry name" value="Duplicated hybrid motif"/>
    <property type="match status" value="1"/>
</dbReference>
<organism evidence="3 4">
    <name type="scientific">Oleispira antarctica</name>
    <dbReference type="NCBI Taxonomy" id="188908"/>
    <lineage>
        <taxon>Bacteria</taxon>
        <taxon>Pseudomonadati</taxon>
        <taxon>Pseudomonadota</taxon>
        <taxon>Gammaproteobacteria</taxon>
        <taxon>Oceanospirillales</taxon>
        <taxon>Oceanospirillaceae</taxon>
        <taxon>Oleispira</taxon>
    </lineage>
</organism>
<protein>
    <submittedName>
        <fullName evidence="3">Uncharacterized protein</fullName>
    </submittedName>
</protein>
<dbReference type="InterPro" id="IPR025392">
    <property type="entry name" value="DUF4124"/>
</dbReference>
<dbReference type="Pfam" id="PF13511">
    <property type="entry name" value="DUF4124"/>
    <property type="match status" value="1"/>
</dbReference>
<dbReference type="Proteomes" id="UP000227088">
    <property type="component" value="Unassembled WGS sequence"/>
</dbReference>
<dbReference type="AlphaFoldDB" id="A0A1Y5I0W2"/>
<evidence type="ECO:0000313" key="4">
    <source>
        <dbReference type="Proteomes" id="UP000227088"/>
    </source>
</evidence>
<reference evidence="4" key="1">
    <citation type="journal article" date="2017" name="Proc. Natl. Acad. Sci. U.S.A.">
        <title>Simulation of Deepwater Horizon oil plume reveals substrate specialization within a complex community of hydrocarbon degraders.</title>
        <authorList>
            <person name="Hu P."/>
            <person name="Dubinsky E.A."/>
            <person name="Probst A.J."/>
            <person name="Wang J."/>
            <person name="Sieber C.M.K."/>
            <person name="Tom L.M."/>
            <person name="Gardinali P."/>
            <person name="Banfield J.F."/>
            <person name="Atlas R.M."/>
            <person name="Andersen G.L."/>
        </authorList>
    </citation>
    <scope>NUCLEOTIDE SEQUENCE [LARGE SCALE GENOMIC DNA]</scope>
</reference>
<evidence type="ECO:0000313" key="3">
    <source>
        <dbReference type="EMBL" id="OUS40705.1"/>
    </source>
</evidence>